<dbReference type="PANTHER" id="PTHR38600:SF1">
    <property type="entry name" value="TRANSCRIPTIONAL REGULATORY PROTEIN"/>
    <property type="match status" value="1"/>
</dbReference>
<evidence type="ECO:0000313" key="2">
    <source>
        <dbReference type="EMBL" id="SPE18177.1"/>
    </source>
</evidence>
<dbReference type="InterPro" id="IPR036388">
    <property type="entry name" value="WH-like_DNA-bd_sf"/>
</dbReference>
<accession>A0A2N9L4D9</accession>
<dbReference type="PROSITE" id="PS50987">
    <property type="entry name" value="HTH_ARSR_2"/>
    <property type="match status" value="1"/>
</dbReference>
<gene>
    <name evidence="2" type="ORF">SBA5_140044</name>
</gene>
<dbReference type="GO" id="GO:0003700">
    <property type="term" value="F:DNA-binding transcription factor activity"/>
    <property type="evidence" value="ECO:0007669"/>
    <property type="project" value="InterPro"/>
</dbReference>
<evidence type="ECO:0000313" key="3">
    <source>
        <dbReference type="Proteomes" id="UP000239735"/>
    </source>
</evidence>
<feature type="domain" description="HTH arsR-type" evidence="1">
    <location>
        <begin position="8"/>
        <end position="105"/>
    </location>
</feature>
<dbReference type="CDD" id="cd00090">
    <property type="entry name" value="HTH_ARSR"/>
    <property type="match status" value="1"/>
</dbReference>
<dbReference type="OrthoDB" id="9799175at2"/>
<dbReference type="SMART" id="SM00418">
    <property type="entry name" value="HTH_ARSR"/>
    <property type="match status" value="1"/>
</dbReference>
<dbReference type="Proteomes" id="UP000239735">
    <property type="component" value="Unassembled WGS sequence"/>
</dbReference>
<dbReference type="EMBL" id="OKRB01000046">
    <property type="protein sequence ID" value="SPE18177.1"/>
    <property type="molecule type" value="Genomic_DNA"/>
</dbReference>
<name>A0A2N9L4D9_9BACT</name>
<sequence length="115" mass="12779">MSRSIPSHARNKQPAHAALFAALGDKTRLALVARLCSGEPASITQLTAGTRITRQAITKHLRVLERTGLVRCVRAGRESRFGLDPRPLHAMQQYLDVVSHQWDQALARLKAFVED</sequence>
<dbReference type="AlphaFoldDB" id="A0A2N9L4D9"/>
<dbReference type="InterPro" id="IPR036390">
    <property type="entry name" value="WH_DNA-bd_sf"/>
</dbReference>
<dbReference type="PANTHER" id="PTHR38600">
    <property type="entry name" value="TRANSCRIPTIONAL REGULATORY PROTEIN"/>
    <property type="match status" value="1"/>
</dbReference>
<dbReference type="InterPro" id="IPR011991">
    <property type="entry name" value="ArsR-like_HTH"/>
</dbReference>
<dbReference type="Pfam" id="PF12840">
    <property type="entry name" value="HTH_20"/>
    <property type="match status" value="1"/>
</dbReference>
<dbReference type="InterPro" id="IPR001845">
    <property type="entry name" value="HTH_ArsR_DNA-bd_dom"/>
</dbReference>
<dbReference type="PRINTS" id="PR00778">
    <property type="entry name" value="HTHARSR"/>
</dbReference>
<dbReference type="Gene3D" id="1.10.10.10">
    <property type="entry name" value="Winged helix-like DNA-binding domain superfamily/Winged helix DNA-binding domain"/>
    <property type="match status" value="1"/>
</dbReference>
<reference evidence="3" key="1">
    <citation type="submission" date="2018-02" db="EMBL/GenBank/DDBJ databases">
        <authorList>
            <person name="Hausmann B."/>
        </authorList>
    </citation>
    <scope>NUCLEOTIDE SEQUENCE [LARGE SCALE GENOMIC DNA]</scope>
    <source>
        <strain evidence="3">Peat soil MAG SbA5</strain>
    </source>
</reference>
<protein>
    <submittedName>
        <fullName evidence="2">Transcriptional regulator, ArsR family</fullName>
    </submittedName>
</protein>
<proteinExistence type="predicted"/>
<dbReference type="NCBIfam" id="NF033788">
    <property type="entry name" value="HTH_metalloreg"/>
    <property type="match status" value="1"/>
</dbReference>
<dbReference type="SUPFAM" id="SSF46785">
    <property type="entry name" value="Winged helix' DNA-binding domain"/>
    <property type="match status" value="1"/>
</dbReference>
<organism evidence="2 3">
    <name type="scientific">Candidatus Sulfuritelmatomonas gaucii</name>
    <dbReference type="NCBI Taxonomy" id="2043161"/>
    <lineage>
        <taxon>Bacteria</taxon>
        <taxon>Pseudomonadati</taxon>
        <taxon>Acidobacteriota</taxon>
        <taxon>Terriglobia</taxon>
        <taxon>Terriglobales</taxon>
        <taxon>Acidobacteriaceae</taxon>
        <taxon>Candidatus Sulfuritelmatomonas</taxon>
    </lineage>
</organism>
<evidence type="ECO:0000259" key="1">
    <source>
        <dbReference type="PROSITE" id="PS50987"/>
    </source>
</evidence>